<dbReference type="AlphaFoldDB" id="A0A2A5WEY4"/>
<feature type="chain" id="PRO_5012901800" description="Lipoprotein" evidence="1">
    <location>
        <begin position="23"/>
        <end position="119"/>
    </location>
</feature>
<dbReference type="PROSITE" id="PS51257">
    <property type="entry name" value="PROKAR_LIPOPROTEIN"/>
    <property type="match status" value="1"/>
</dbReference>
<evidence type="ECO:0000313" key="3">
    <source>
        <dbReference type="Proteomes" id="UP000219329"/>
    </source>
</evidence>
<comment type="caution">
    <text evidence="2">The sequence shown here is derived from an EMBL/GenBank/DDBJ whole genome shotgun (WGS) entry which is preliminary data.</text>
</comment>
<evidence type="ECO:0008006" key="4">
    <source>
        <dbReference type="Google" id="ProtNLM"/>
    </source>
</evidence>
<keyword evidence="1" id="KW-0732">Signal</keyword>
<evidence type="ECO:0000256" key="1">
    <source>
        <dbReference type="SAM" id="SignalP"/>
    </source>
</evidence>
<gene>
    <name evidence="2" type="ORF">CNF02_02855</name>
</gene>
<name>A0A2A5WEY4_9GAMM</name>
<reference evidence="2 3" key="1">
    <citation type="submission" date="2017-08" db="EMBL/GenBank/DDBJ databases">
        <title>Fine stratification of microbial communities through a metagenomic profile of the photic zone.</title>
        <authorList>
            <person name="Haro-Moreno J.M."/>
            <person name="Lopez-Perez M."/>
            <person name="De La Torre J."/>
            <person name="Picazo A."/>
            <person name="Camacho A."/>
            <person name="Rodriguez-Valera F."/>
        </authorList>
    </citation>
    <scope>NUCLEOTIDE SEQUENCE [LARGE SCALE GENOMIC DNA]</scope>
    <source>
        <strain evidence="2">MED-G28</strain>
    </source>
</reference>
<feature type="signal peptide" evidence="1">
    <location>
        <begin position="1"/>
        <end position="22"/>
    </location>
</feature>
<protein>
    <recommendedName>
        <fullName evidence="4">Lipoprotein</fullName>
    </recommendedName>
</protein>
<evidence type="ECO:0000313" key="2">
    <source>
        <dbReference type="EMBL" id="PDH34982.1"/>
    </source>
</evidence>
<dbReference type="EMBL" id="NTJZ01000002">
    <property type="protein sequence ID" value="PDH34982.1"/>
    <property type="molecule type" value="Genomic_DNA"/>
</dbReference>
<proteinExistence type="predicted"/>
<sequence length="119" mass="11878">MKKLLSGWLILSLAILVGCAAAAPPAVGIWGVEMNTPLGALPAVLTINADGSGSMSADGLGEAPLSGITFDGNAVSFEAEVDAQGQTLVLDFNGTVEGDSMDGEFGSDFGAFGVSGSRQ</sequence>
<accession>A0A2A5WEY4</accession>
<organism evidence="2 3">
    <name type="scientific">OM182 bacterium MED-G28</name>
    <dbReference type="NCBI Taxonomy" id="1986256"/>
    <lineage>
        <taxon>Bacteria</taxon>
        <taxon>Pseudomonadati</taxon>
        <taxon>Pseudomonadota</taxon>
        <taxon>Gammaproteobacteria</taxon>
        <taxon>OMG group</taxon>
        <taxon>OM182 clade</taxon>
    </lineage>
</organism>
<dbReference type="Proteomes" id="UP000219329">
    <property type="component" value="Unassembled WGS sequence"/>
</dbReference>